<evidence type="ECO:0000313" key="2">
    <source>
        <dbReference type="Proteomes" id="UP000270272"/>
    </source>
</evidence>
<sequence>MNRRQRRRHVARQFNIIIANHRHILRDAQPYLIKRLIRTDCHCIIAGKYRLWALFMGQQHLHGFKSAAKLEISCDLIPFRNFQPRAFHGFPIPFQPQTRGRFVQWAGNAGYSGKTFINQVLRR</sequence>
<evidence type="ECO:0000313" key="1">
    <source>
        <dbReference type="EMBL" id="VEB91602.1"/>
    </source>
</evidence>
<dbReference type="Proteomes" id="UP000270272">
    <property type="component" value="Chromosome"/>
</dbReference>
<reference evidence="1 2" key="1">
    <citation type="submission" date="2018-12" db="EMBL/GenBank/DDBJ databases">
        <authorList>
            <consortium name="Pathogen Informatics"/>
        </authorList>
    </citation>
    <scope>NUCLEOTIDE SEQUENCE [LARGE SCALE GENOMIC DNA]</scope>
    <source>
        <strain evidence="1 2">NCTC11075</strain>
    </source>
</reference>
<gene>
    <name evidence="1" type="ORF">NCTC11075_02983</name>
</gene>
<accession>A0A3S4J4I1</accession>
<protein>
    <submittedName>
        <fullName evidence="1">Uncharacterized protein</fullName>
    </submittedName>
</protein>
<proteinExistence type="predicted"/>
<organism evidence="1 2">
    <name type="scientific">Citrobacter koseri</name>
    <name type="common">Citrobacter diversus</name>
    <dbReference type="NCBI Taxonomy" id="545"/>
    <lineage>
        <taxon>Bacteria</taxon>
        <taxon>Pseudomonadati</taxon>
        <taxon>Pseudomonadota</taxon>
        <taxon>Gammaproteobacteria</taxon>
        <taxon>Enterobacterales</taxon>
        <taxon>Enterobacteriaceae</taxon>
        <taxon>Citrobacter</taxon>
    </lineage>
</organism>
<dbReference type="AlphaFoldDB" id="A0A3S4J4I1"/>
<name>A0A3S4J4I1_CITKO</name>
<dbReference type="EMBL" id="LR134204">
    <property type="protein sequence ID" value="VEB91602.1"/>
    <property type="molecule type" value="Genomic_DNA"/>
</dbReference>